<reference evidence="1 2" key="1">
    <citation type="submission" date="2013-06" db="EMBL/GenBank/DDBJ databases">
        <authorList>
            <person name="Weinstock G."/>
            <person name="Sodergren E."/>
            <person name="Clifton S."/>
            <person name="Fulton L."/>
            <person name="Fulton B."/>
            <person name="Courtney L."/>
            <person name="Fronick C."/>
            <person name="Harrison M."/>
            <person name="Strong C."/>
            <person name="Farmer C."/>
            <person name="Delahaunty K."/>
            <person name="Markovic C."/>
            <person name="Hall O."/>
            <person name="Minx P."/>
            <person name="Tomlinson C."/>
            <person name="Mitreva M."/>
            <person name="Nelson J."/>
            <person name="Hou S."/>
            <person name="Wollam A."/>
            <person name="Pepin K.H."/>
            <person name="Johnson M."/>
            <person name="Bhonagiri V."/>
            <person name="Nash W.E."/>
            <person name="Warren W."/>
            <person name="Chinwalla A."/>
            <person name="Mardis E.R."/>
            <person name="Wilson R.K."/>
        </authorList>
    </citation>
    <scope>NUCLEOTIDE SEQUENCE [LARGE SCALE GENOMIC DNA]</scope>
    <source>
        <strain evidence="1 2">ATCC 51271</strain>
    </source>
</reference>
<dbReference type="eggNOG" id="COG5379">
    <property type="taxonomic scope" value="Bacteria"/>
</dbReference>
<dbReference type="AlphaFoldDB" id="V2Y799"/>
<dbReference type="PANTHER" id="PTHR47473">
    <property type="entry name" value="BTA1P"/>
    <property type="match status" value="1"/>
</dbReference>
<dbReference type="PANTHER" id="PTHR47473:SF1">
    <property type="entry name" value="METHYLTRANSFERASE DOMAIN-CONTAINING PROTEIN"/>
    <property type="match status" value="1"/>
</dbReference>
<dbReference type="Proteomes" id="UP000018227">
    <property type="component" value="Unassembled WGS sequence"/>
</dbReference>
<gene>
    <name evidence="1" type="ORF">GCWU0000282_001135</name>
</gene>
<name>V2Y799_9FIRM</name>
<proteinExistence type="predicted"/>
<evidence type="ECO:0000313" key="1">
    <source>
        <dbReference type="EMBL" id="ESL03967.1"/>
    </source>
</evidence>
<accession>V2Y799</accession>
<comment type="caution">
    <text evidence="1">The sequence shown here is derived from an EMBL/GenBank/DDBJ whole genome shotgun (WGS) entry which is preliminary data.</text>
</comment>
<dbReference type="Pfam" id="PF11899">
    <property type="entry name" value="DUF3419"/>
    <property type="match status" value="1"/>
</dbReference>
<evidence type="ECO:0008006" key="3">
    <source>
        <dbReference type="Google" id="ProtNLM"/>
    </source>
</evidence>
<evidence type="ECO:0000313" key="2">
    <source>
        <dbReference type="Proteomes" id="UP000018227"/>
    </source>
</evidence>
<keyword evidence="2" id="KW-1185">Reference proteome</keyword>
<dbReference type="HOGENOM" id="CLU_059322_0_0_9"/>
<dbReference type="EMBL" id="ACIL03000007">
    <property type="protein sequence ID" value="ESL03967.1"/>
    <property type="molecule type" value="Genomic_DNA"/>
</dbReference>
<sequence length="357" mass="42638">MKTRDKFSFIRYSNCWEDSKILLEALQIKEGEVGLSIAGGGDNTLALLLANPEKIYAFDVNKTQLYLMKLKMTAIEKLSYDEVLAFFGIRKSSDRLRTFFSLREYLDEESYQYFNHRRELITRGIIHIGKFEKYFQIFRKLVCPLFCRAKRLHQFCSLSSFTKQRHFYKRYINNLRFRMIFRVFFGIKVMGSLGRDKSFYENLEDKSDVGGDIKKRFEFGISHSENRSNPYLSYILRGNFTKNALPLYLVKENFSLIRERLSKIQLIHGSLLDISERERFDFFNLSDIFEYMNEEDFLKNVDKLEKISGTGARFAIWNMQNKRYLPSESFCLLKEESKSLFKKNQSYFYRDFSVYKR</sequence>
<protein>
    <recommendedName>
        <fullName evidence="3">S-adenosylmethionine:diacylglycerol 3-amino-3-carboxypropyl transferase</fullName>
    </recommendedName>
</protein>
<dbReference type="RefSeq" id="WP_023354016.1">
    <property type="nucleotide sequence ID" value="NZ_KI535367.1"/>
</dbReference>
<organism evidence="1 2">
    <name type="scientific">Catonella morbi ATCC 51271</name>
    <dbReference type="NCBI Taxonomy" id="592026"/>
    <lineage>
        <taxon>Bacteria</taxon>
        <taxon>Bacillati</taxon>
        <taxon>Bacillota</taxon>
        <taxon>Clostridia</taxon>
        <taxon>Lachnospirales</taxon>
        <taxon>Lachnospiraceae</taxon>
        <taxon>Catonella</taxon>
    </lineage>
</organism>
<dbReference type="InterPro" id="IPR021829">
    <property type="entry name" value="DUF3419"/>
</dbReference>
<dbReference type="STRING" id="592026.GCWU0000282_001135"/>